<feature type="coiled-coil region" evidence="1">
    <location>
        <begin position="4"/>
        <end position="31"/>
    </location>
</feature>
<reference evidence="2 3" key="1">
    <citation type="submission" date="2018-08" db="EMBL/GenBank/DDBJ databases">
        <title>A genome reference for cultivated species of the human gut microbiota.</title>
        <authorList>
            <person name="Zou Y."/>
            <person name="Xue W."/>
            <person name="Luo G."/>
        </authorList>
    </citation>
    <scope>NUCLEOTIDE SEQUENCE [LARGE SCALE GENOMIC DNA]</scope>
    <source>
        <strain evidence="2 3">AF45-17</strain>
    </source>
</reference>
<dbReference type="EMBL" id="QVEP01000048">
    <property type="protein sequence ID" value="RGB75166.1"/>
    <property type="molecule type" value="Genomic_DNA"/>
</dbReference>
<dbReference type="InterPro" id="IPR024539">
    <property type="entry name" value="DUF3877"/>
</dbReference>
<evidence type="ECO:0000313" key="3">
    <source>
        <dbReference type="Proteomes" id="UP000260773"/>
    </source>
</evidence>
<accession>A0A3E2TGE7</accession>
<organism evidence="2 3">
    <name type="scientific">Coprococcus catus</name>
    <dbReference type="NCBI Taxonomy" id="116085"/>
    <lineage>
        <taxon>Bacteria</taxon>
        <taxon>Bacillati</taxon>
        <taxon>Bacillota</taxon>
        <taxon>Clostridia</taxon>
        <taxon>Lachnospirales</taxon>
        <taxon>Lachnospiraceae</taxon>
        <taxon>Coprococcus</taxon>
    </lineage>
</organism>
<protein>
    <submittedName>
        <fullName evidence="2">Uncharacterized protein</fullName>
    </submittedName>
</protein>
<dbReference type="Proteomes" id="UP000260773">
    <property type="component" value="Unassembled WGS sequence"/>
</dbReference>
<name>A0A3E2TGE7_9FIRM</name>
<dbReference type="Pfam" id="PF12993">
    <property type="entry name" value="DUF3877"/>
    <property type="match status" value="1"/>
</dbReference>
<evidence type="ECO:0000256" key="1">
    <source>
        <dbReference type="SAM" id="Coils"/>
    </source>
</evidence>
<sequence>MEQNMNEQKLIQNVIEQIKEAQLKLGAEKEVIRLYFPMASMNVILGTHYTDEQEMLTALRTNTVFDTTVLGRLKFFIHEGRFEVRVPAEGAEYVAGEIPDPPFLKAIVELFAHHHSLTIEEICACFAQFDKAYHCEKMASGTDFDYAVYFDDAEYDAYYYCVKMEMGHTIYHRFTKEDYQMLIN</sequence>
<gene>
    <name evidence="2" type="ORF">DW070_14345</name>
</gene>
<comment type="caution">
    <text evidence="2">The sequence shown here is derived from an EMBL/GenBank/DDBJ whole genome shotgun (WGS) entry which is preliminary data.</text>
</comment>
<keyword evidence="1" id="KW-0175">Coiled coil</keyword>
<dbReference type="RefSeq" id="WP_015514661.1">
    <property type="nucleotide sequence ID" value="NZ_JAQDKA010000005.1"/>
</dbReference>
<proteinExistence type="predicted"/>
<dbReference type="AlphaFoldDB" id="A0A3E2TGE7"/>
<evidence type="ECO:0000313" key="2">
    <source>
        <dbReference type="EMBL" id="RGB75166.1"/>
    </source>
</evidence>